<evidence type="ECO:0000313" key="4">
    <source>
        <dbReference type="Proteomes" id="UP001319180"/>
    </source>
</evidence>
<dbReference type="SUPFAM" id="SSF50956">
    <property type="entry name" value="Thermostable phytase (3-phytase)"/>
    <property type="match status" value="1"/>
</dbReference>
<comment type="caution">
    <text evidence="3">The sequence shown here is derived from an EMBL/GenBank/DDBJ whole genome shotgun (WGS) entry which is preliminary data.</text>
</comment>
<proteinExistence type="predicted"/>
<feature type="signal peptide" evidence="1">
    <location>
        <begin position="1"/>
        <end position="24"/>
    </location>
</feature>
<evidence type="ECO:0000256" key="1">
    <source>
        <dbReference type="SAM" id="SignalP"/>
    </source>
</evidence>
<dbReference type="Gene3D" id="2.120.10.30">
    <property type="entry name" value="TolB, C-terminal domain"/>
    <property type="match status" value="1"/>
</dbReference>
<keyword evidence="1" id="KW-0732">Signal</keyword>
<protein>
    <submittedName>
        <fullName evidence="3">Phytase</fullName>
    </submittedName>
</protein>
<feature type="chain" id="PRO_5042863198" evidence="1">
    <location>
        <begin position="25"/>
        <end position="362"/>
    </location>
</feature>
<sequence length="362" mass="39263">MRYYTHYLILSLCLLGLACQPKRALSPAEADTLAVVKPVFASDPVRHDSDDPALWINPADPAQSLILGTDKGGDAGDGALYVFDLQGHEVAGKTVHGIRRPNNVDVAYGLTVAGQKTDIAVCTERNTNSIRVFSVPALQAIDGGGIPVFEGDSLRAPMGVALYTEPATGAIYAIVGRKTGPTDGTYLWQYLLEDNGQGVVKGTLVRKVGVYSGKNEIESIAVDNELGYLYCSDEGVGVRKYYAHPDSTTRELALFATSGFADNHEGISIYKQEGGKGYILVSDQQAHRFQIFAREGTAGNPHEHPLLRIVNTSTVESDGSDVTSMPLPGFPQGMFVAMSDDKTFQFYRWEDIWGKALVARRR</sequence>
<feature type="domain" description="BPP" evidence="2">
    <location>
        <begin position="26"/>
        <end position="357"/>
    </location>
</feature>
<dbReference type="InterPro" id="IPR011042">
    <property type="entry name" value="6-blade_b-propeller_TolB-like"/>
</dbReference>
<name>A0AAP2GF95_9BACT</name>
<dbReference type="GO" id="GO:0016158">
    <property type="term" value="F:inositol hexakisphosphate 3-phosphatase activity"/>
    <property type="evidence" value="ECO:0007669"/>
    <property type="project" value="InterPro"/>
</dbReference>
<dbReference type="RefSeq" id="WP_254092483.1">
    <property type="nucleotide sequence ID" value="NZ_JAHESC010000038.1"/>
</dbReference>
<dbReference type="InterPro" id="IPR003431">
    <property type="entry name" value="B-propeller_Phytase"/>
</dbReference>
<dbReference type="EMBL" id="JAHESC010000038">
    <property type="protein sequence ID" value="MBT1689257.1"/>
    <property type="molecule type" value="Genomic_DNA"/>
</dbReference>
<evidence type="ECO:0000313" key="3">
    <source>
        <dbReference type="EMBL" id="MBT1689257.1"/>
    </source>
</evidence>
<organism evidence="3 4">
    <name type="scientific">Dawidia soli</name>
    <dbReference type="NCBI Taxonomy" id="2782352"/>
    <lineage>
        <taxon>Bacteria</taxon>
        <taxon>Pseudomonadati</taxon>
        <taxon>Bacteroidota</taxon>
        <taxon>Cytophagia</taxon>
        <taxon>Cytophagales</taxon>
        <taxon>Chryseotaleaceae</taxon>
        <taxon>Dawidia</taxon>
    </lineage>
</organism>
<dbReference type="AlphaFoldDB" id="A0AAP2GF95"/>
<dbReference type="PROSITE" id="PS51257">
    <property type="entry name" value="PROKAR_LIPOPROTEIN"/>
    <property type="match status" value="1"/>
</dbReference>
<dbReference type="Proteomes" id="UP001319180">
    <property type="component" value="Unassembled WGS sequence"/>
</dbReference>
<dbReference type="Pfam" id="PF02333">
    <property type="entry name" value="Phytase"/>
    <property type="match status" value="1"/>
</dbReference>
<accession>A0AAP2GF95</accession>
<keyword evidence="4" id="KW-1185">Reference proteome</keyword>
<gene>
    <name evidence="3" type="ORF">KK078_22010</name>
</gene>
<evidence type="ECO:0000259" key="2">
    <source>
        <dbReference type="PROSITE" id="PS51662"/>
    </source>
</evidence>
<reference evidence="3 4" key="1">
    <citation type="submission" date="2021-05" db="EMBL/GenBank/DDBJ databases">
        <title>A Polyphasic approach of four new species of the genus Ohtaekwangia: Ohtaekwangia histidinii sp. nov., Ohtaekwangia cretensis sp. nov., Ohtaekwangia indiensis sp. nov., Ohtaekwangia reichenbachii sp. nov. from diverse environment.</title>
        <authorList>
            <person name="Octaviana S."/>
        </authorList>
    </citation>
    <scope>NUCLEOTIDE SEQUENCE [LARGE SCALE GENOMIC DNA]</scope>
    <source>
        <strain evidence="3 4">PWU37</strain>
    </source>
</reference>
<dbReference type="PROSITE" id="PS51662">
    <property type="entry name" value="BP_PHYTASE"/>
    <property type="match status" value="1"/>
</dbReference>